<dbReference type="AlphaFoldDB" id="A0A654BWX1"/>
<dbReference type="Proteomes" id="UP000432350">
    <property type="component" value="Unassembled WGS sequence"/>
</dbReference>
<evidence type="ECO:0000313" key="2">
    <source>
        <dbReference type="Proteomes" id="UP000432350"/>
    </source>
</evidence>
<gene>
    <name evidence="1" type="ORF">SPHINGO8BC_50455</name>
</gene>
<name>A0A654BWX1_SPHMU</name>
<organism evidence="1 2">
    <name type="scientific">Sphingobacterium multivorum</name>
    <dbReference type="NCBI Taxonomy" id="28454"/>
    <lineage>
        <taxon>Bacteria</taxon>
        <taxon>Pseudomonadati</taxon>
        <taxon>Bacteroidota</taxon>
        <taxon>Sphingobacteriia</taxon>
        <taxon>Sphingobacteriales</taxon>
        <taxon>Sphingobacteriaceae</taxon>
        <taxon>Sphingobacterium</taxon>
    </lineage>
</organism>
<evidence type="ECO:0000313" key="1">
    <source>
        <dbReference type="EMBL" id="VXC85281.1"/>
    </source>
</evidence>
<protein>
    <submittedName>
        <fullName evidence="1">Uncharacterized protein</fullName>
    </submittedName>
</protein>
<reference evidence="1 2" key="1">
    <citation type="submission" date="2019-10" db="EMBL/GenBank/DDBJ databases">
        <authorList>
            <person name="Karimi E."/>
        </authorList>
    </citation>
    <scope>NUCLEOTIDE SEQUENCE [LARGE SCALE GENOMIC DNA]</scope>
    <source>
        <strain evidence="1 2">Sphingobacterium sp. 8BC</strain>
    </source>
</reference>
<accession>A0A654BWX1</accession>
<dbReference type="EMBL" id="CABWMV010000024">
    <property type="protein sequence ID" value="VXC85281.1"/>
    <property type="molecule type" value="Genomic_DNA"/>
</dbReference>
<proteinExistence type="predicted"/>
<sequence length="72" mass="8697">MLRIVNNSRINYIFLLFLGYSIFKHQKIRYFLNCINFNNHIHDQYQIIPHLLSCFLCSTNIWSNYLQLLTGT</sequence>